<name>A0AAN6MGU1_9PEZI</name>
<protein>
    <submittedName>
        <fullName evidence="2">Uncharacterized protein</fullName>
    </submittedName>
</protein>
<feature type="compositionally biased region" description="Low complexity" evidence="1">
    <location>
        <begin position="185"/>
        <end position="196"/>
    </location>
</feature>
<dbReference type="Proteomes" id="UP001303889">
    <property type="component" value="Unassembled WGS sequence"/>
</dbReference>
<evidence type="ECO:0000313" key="3">
    <source>
        <dbReference type="Proteomes" id="UP001303889"/>
    </source>
</evidence>
<evidence type="ECO:0000313" key="2">
    <source>
        <dbReference type="EMBL" id="KAK3900595.1"/>
    </source>
</evidence>
<feature type="region of interest" description="Disordered" evidence="1">
    <location>
        <begin position="385"/>
        <end position="413"/>
    </location>
</feature>
<organism evidence="2 3">
    <name type="scientific">Staphylotrichum tortipilum</name>
    <dbReference type="NCBI Taxonomy" id="2831512"/>
    <lineage>
        <taxon>Eukaryota</taxon>
        <taxon>Fungi</taxon>
        <taxon>Dikarya</taxon>
        <taxon>Ascomycota</taxon>
        <taxon>Pezizomycotina</taxon>
        <taxon>Sordariomycetes</taxon>
        <taxon>Sordariomycetidae</taxon>
        <taxon>Sordariales</taxon>
        <taxon>Chaetomiaceae</taxon>
        <taxon>Staphylotrichum</taxon>
    </lineage>
</organism>
<comment type="caution">
    <text evidence="2">The sequence shown here is derived from an EMBL/GenBank/DDBJ whole genome shotgun (WGS) entry which is preliminary data.</text>
</comment>
<evidence type="ECO:0000256" key="1">
    <source>
        <dbReference type="SAM" id="MobiDB-lite"/>
    </source>
</evidence>
<reference evidence="2" key="1">
    <citation type="journal article" date="2023" name="Mol. Phylogenet. Evol.">
        <title>Genome-scale phylogeny and comparative genomics of the fungal order Sordariales.</title>
        <authorList>
            <person name="Hensen N."/>
            <person name="Bonometti L."/>
            <person name="Westerberg I."/>
            <person name="Brannstrom I.O."/>
            <person name="Guillou S."/>
            <person name="Cros-Aarteil S."/>
            <person name="Calhoun S."/>
            <person name="Haridas S."/>
            <person name="Kuo A."/>
            <person name="Mondo S."/>
            <person name="Pangilinan J."/>
            <person name="Riley R."/>
            <person name="LaButti K."/>
            <person name="Andreopoulos B."/>
            <person name="Lipzen A."/>
            <person name="Chen C."/>
            <person name="Yan M."/>
            <person name="Daum C."/>
            <person name="Ng V."/>
            <person name="Clum A."/>
            <person name="Steindorff A."/>
            <person name="Ohm R.A."/>
            <person name="Martin F."/>
            <person name="Silar P."/>
            <person name="Natvig D.O."/>
            <person name="Lalanne C."/>
            <person name="Gautier V."/>
            <person name="Ament-Velasquez S.L."/>
            <person name="Kruys A."/>
            <person name="Hutchinson M.I."/>
            <person name="Powell A.J."/>
            <person name="Barry K."/>
            <person name="Miller A.N."/>
            <person name="Grigoriev I.V."/>
            <person name="Debuchy R."/>
            <person name="Gladieux P."/>
            <person name="Hiltunen Thoren M."/>
            <person name="Johannesson H."/>
        </authorList>
    </citation>
    <scope>NUCLEOTIDE SEQUENCE</scope>
    <source>
        <strain evidence="2">CBS 103.79</strain>
    </source>
</reference>
<gene>
    <name evidence="2" type="ORF">C8A05DRAFT_35755</name>
</gene>
<dbReference type="EMBL" id="MU855655">
    <property type="protein sequence ID" value="KAK3900595.1"/>
    <property type="molecule type" value="Genomic_DNA"/>
</dbReference>
<feature type="region of interest" description="Disordered" evidence="1">
    <location>
        <begin position="173"/>
        <end position="265"/>
    </location>
</feature>
<keyword evidence="3" id="KW-1185">Reference proteome</keyword>
<sequence length="556" mass="61442">MASEEAFPVHRWPYKPTWELDGFDFSMIPVANYRPAVGTLHRLQCSPGMPRRKDRQPHQHGEVVANNVAVLFHTMMFCKDWWHIQQGTFWKMVARYSLVEGSNMASDLFVRARKAYVTNVGGCPNGATDAVDAWISFHDTPHQGTLTIIPPPSRIHQQEWQEMKRRGELSNCGRALGQQRPSDQSAASRASTPAPAGNRIVFGTPPPRSPPVKGEASPDEVTIVAVNPVTPSERGSKRKRDHTESPGTPGSSSPKRRSNTSARVSKCEDKLAEHLNLIHATDFKITSQEELVAAHVAKLDELETRNTYIRTEIKKVWNDTRNIPSEQEQARFDTIRADLAVHKVRIEDCQKSMDEQMKLLKQKSKTEKLRHGKLTALVLNLEEKLGNNNNNSGASNPDNAPASAPNLEAVPPPPDNAATTITALLERITALEATLKTQIKRHDKLRASHAATLRRLDALEEDVAARGKLVEAAARDIVEHELWLGRHDCEVEQLHAHARAVVAVQEAAPVMAAVAASAPAPIQAQAQAILDAQIGYAPFQQNQGGQGGGYYYPPQR</sequence>
<reference evidence="2" key="2">
    <citation type="submission" date="2023-05" db="EMBL/GenBank/DDBJ databases">
        <authorList>
            <consortium name="Lawrence Berkeley National Laboratory"/>
            <person name="Steindorff A."/>
            <person name="Hensen N."/>
            <person name="Bonometti L."/>
            <person name="Westerberg I."/>
            <person name="Brannstrom I.O."/>
            <person name="Guillou S."/>
            <person name="Cros-Aarteil S."/>
            <person name="Calhoun S."/>
            <person name="Haridas S."/>
            <person name="Kuo A."/>
            <person name="Mondo S."/>
            <person name="Pangilinan J."/>
            <person name="Riley R."/>
            <person name="Labutti K."/>
            <person name="Andreopoulos B."/>
            <person name="Lipzen A."/>
            <person name="Chen C."/>
            <person name="Yanf M."/>
            <person name="Daum C."/>
            <person name="Ng V."/>
            <person name="Clum A."/>
            <person name="Ohm R."/>
            <person name="Martin F."/>
            <person name="Silar P."/>
            <person name="Natvig D."/>
            <person name="Lalanne C."/>
            <person name="Gautier V."/>
            <person name="Ament-Velasquez S.L."/>
            <person name="Kruys A."/>
            <person name="Hutchinson M.I."/>
            <person name="Powell A.J."/>
            <person name="Barry K."/>
            <person name="Miller A.N."/>
            <person name="Grigoriev I.V."/>
            <person name="Debuchy R."/>
            <person name="Gladieux P."/>
            <person name="Thoren M.H."/>
            <person name="Johannesson H."/>
        </authorList>
    </citation>
    <scope>NUCLEOTIDE SEQUENCE</scope>
    <source>
        <strain evidence="2">CBS 103.79</strain>
    </source>
</reference>
<accession>A0AAN6MGU1</accession>
<dbReference type="AlphaFoldDB" id="A0AAN6MGU1"/>
<proteinExistence type="predicted"/>
<feature type="compositionally biased region" description="Low complexity" evidence="1">
    <location>
        <begin position="387"/>
        <end position="406"/>
    </location>
</feature>